<sequence>MSSASSRRRAQGVVRYSLPILVTLLAIAGGLIYRQIRRGSDADQPVQAVVAASGPVVRTTLGTDELLQHAREAMTAHRLLAPAGNNAFEFYLAVLQHSPGNRVAQDALREIFPFAANAAEQTIDAGDDAEAQRQIDLLTRADPGNYTLTLLRAKLQAQRTAAAQSVPPPAAHREPAAPSGKTPAPATPVAPAPSTVVVASAPMAPTRAANTLTPSEQAIAQLHVESTPVEAAPKSAVHVRAPSTMQADASSGSDPVLTHRVAPAYPPEAKRTRRQGWVDVAFTVQADGSVSGASVTDAEPKYVFDRAALSAVSRWQFNPSMQDGKPVAAQMRQRIEFHL</sequence>
<dbReference type="InterPro" id="IPR003538">
    <property type="entry name" value="TonB"/>
</dbReference>
<feature type="domain" description="TonB C-terminal" evidence="12">
    <location>
        <begin position="250"/>
        <end position="339"/>
    </location>
</feature>
<dbReference type="GO" id="GO:0015031">
    <property type="term" value="P:protein transport"/>
    <property type="evidence" value="ECO:0007669"/>
    <property type="project" value="UniProtKB-UniRule"/>
</dbReference>
<dbReference type="GO" id="GO:0030288">
    <property type="term" value="C:outer membrane-bounded periplasmic space"/>
    <property type="evidence" value="ECO:0007669"/>
    <property type="project" value="InterPro"/>
</dbReference>
<dbReference type="GO" id="GO:0031992">
    <property type="term" value="F:energy transducer activity"/>
    <property type="evidence" value="ECO:0007669"/>
    <property type="project" value="InterPro"/>
</dbReference>
<keyword evidence="6 10" id="KW-0812">Transmembrane</keyword>
<dbReference type="PRINTS" id="PR01374">
    <property type="entry name" value="TONBPROTEIN"/>
</dbReference>
<dbReference type="InterPro" id="IPR051045">
    <property type="entry name" value="TonB-dependent_transducer"/>
</dbReference>
<evidence type="ECO:0000313" key="14">
    <source>
        <dbReference type="Proteomes" id="UP000027987"/>
    </source>
</evidence>
<evidence type="ECO:0000256" key="3">
    <source>
        <dbReference type="ARBA" id="ARBA00022448"/>
    </source>
</evidence>
<feature type="transmembrane region" description="Helical" evidence="10">
    <location>
        <begin position="12"/>
        <end position="33"/>
    </location>
</feature>
<reference evidence="13 14" key="1">
    <citation type="submission" date="2014-07" db="EMBL/GenBank/DDBJ databases">
        <title>Complete Genome Sequence of Dyella japonica Strain A8 Isolated from Malaysian Tropical Soil.</title>
        <authorList>
            <person name="Hui R.K.H."/>
            <person name="Chen J.-W."/>
            <person name="Chan K.-G."/>
            <person name="Leung F.C.C."/>
        </authorList>
    </citation>
    <scope>NUCLEOTIDE SEQUENCE [LARGE SCALE GENOMIC DNA]</scope>
    <source>
        <strain evidence="13 14">A8</strain>
    </source>
</reference>
<evidence type="ECO:0000256" key="2">
    <source>
        <dbReference type="ARBA" id="ARBA00006555"/>
    </source>
</evidence>
<dbReference type="InterPro" id="IPR006260">
    <property type="entry name" value="TonB/TolA_C"/>
</dbReference>
<organism evidence="13 14">
    <name type="scientific">Dyella japonica A8</name>
    <dbReference type="NCBI Taxonomy" id="1217721"/>
    <lineage>
        <taxon>Bacteria</taxon>
        <taxon>Pseudomonadati</taxon>
        <taxon>Pseudomonadota</taxon>
        <taxon>Gammaproteobacteria</taxon>
        <taxon>Lysobacterales</taxon>
        <taxon>Rhodanobacteraceae</taxon>
        <taxon>Dyella</taxon>
    </lineage>
</organism>
<keyword evidence="7 10" id="KW-0653">Protein transport</keyword>
<dbReference type="PANTHER" id="PTHR33446">
    <property type="entry name" value="PROTEIN TONB-RELATED"/>
    <property type="match status" value="1"/>
</dbReference>
<evidence type="ECO:0000256" key="10">
    <source>
        <dbReference type="RuleBase" id="RU362123"/>
    </source>
</evidence>
<evidence type="ECO:0000259" key="12">
    <source>
        <dbReference type="PROSITE" id="PS52015"/>
    </source>
</evidence>
<accession>A0A075K2E1</accession>
<evidence type="ECO:0000256" key="9">
    <source>
        <dbReference type="ARBA" id="ARBA00023136"/>
    </source>
</evidence>
<gene>
    <name evidence="13" type="ORF">HY57_03535</name>
</gene>
<evidence type="ECO:0000256" key="4">
    <source>
        <dbReference type="ARBA" id="ARBA00022475"/>
    </source>
</evidence>
<evidence type="ECO:0000313" key="13">
    <source>
        <dbReference type="EMBL" id="AIF46393.1"/>
    </source>
</evidence>
<evidence type="ECO:0000256" key="5">
    <source>
        <dbReference type="ARBA" id="ARBA00022519"/>
    </source>
</evidence>
<proteinExistence type="inferred from homology"/>
<keyword evidence="4 10" id="KW-1003">Cell membrane</keyword>
<evidence type="ECO:0000256" key="8">
    <source>
        <dbReference type="ARBA" id="ARBA00022989"/>
    </source>
</evidence>
<evidence type="ECO:0000256" key="1">
    <source>
        <dbReference type="ARBA" id="ARBA00004383"/>
    </source>
</evidence>
<dbReference type="GO" id="GO:0005886">
    <property type="term" value="C:plasma membrane"/>
    <property type="evidence" value="ECO:0007669"/>
    <property type="project" value="UniProtKB-SubCell"/>
</dbReference>
<name>A0A075K2E1_9GAMM</name>
<feature type="region of interest" description="Disordered" evidence="11">
    <location>
        <begin position="159"/>
        <end position="191"/>
    </location>
</feature>
<evidence type="ECO:0000256" key="11">
    <source>
        <dbReference type="SAM" id="MobiDB-lite"/>
    </source>
</evidence>
<evidence type="ECO:0000256" key="7">
    <source>
        <dbReference type="ARBA" id="ARBA00022927"/>
    </source>
</evidence>
<dbReference type="Pfam" id="PF03544">
    <property type="entry name" value="TonB_C"/>
    <property type="match status" value="1"/>
</dbReference>
<dbReference type="PROSITE" id="PS52015">
    <property type="entry name" value="TONB_CTD"/>
    <property type="match status" value="1"/>
</dbReference>
<keyword evidence="3 10" id="KW-0813">Transport</keyword>
<keyword evidence="10" id="KW-0735">Signal-anchor</keyword>
<protein>
    <recommendedName>
        <fullName evidence="10">Protein TonB</fullName>
    </recommendedName>
</protein>
<evidence type="ECO:0000256" key="6">
    <source>
        <dbReference type="ARBA" id="ARBA00022692"/>
    </source>
</evidence>
<dbReference type="NCBIfam" id="TIGR01352">
    <property type="entry name" value="tonB_Cterm"/>
    <property type="match status" value="1"/>
</dbReference>
<dbReference type="HOGENOM" id="CLU_811050_0_0_6"/>
<dbReference type="InterPro" id="IPR037682">
    <property type="entry name" value="TonB_C"/>
</dbReference>
<dbReference type="GO" id="GO:0055085">
    <property type="term" value="P:transmembrane transport"/>
    <property type="evidence" value="ECO:0007669"/>
    <property type="project" value="InterPro"/>
</dbReference>
<dbReference type="AlphaFoldDB" id="A0A075K2E1"/>
<dbReference type="SUPFAM" id="SSF74653">
    <property type="entry name" value="TolA/TonB C-terminal domain"/>
    <property type="match status" value="1"/>
</dbReference>
<keyword evidence="8 10" id="KW-1133">Transmembrane helix</keyword>
<dbReference type="KEGG" id="dja:HY57_03535"/>
<comment type="subcellular location">
    <subcellularLocation>
        <location evidence="1 10">Cell inner membrane</location>
        <topology evidence="1 10">Single-pass membrane protein</topology>
        <orientation evidence="1 10">Periplasmic side</orientation>
    </subcellularLocation>
</comment>
<dbReference type="EMBL" id="CP008884">
    <property type="protein sequence ID" value="AIF46393.1"/>
    <property type="molecule type" value="Genomic_DNA"/>
</dbReference>
<dbReference type="GO" id="GO:0015891">
    <property type="term" value="P:siderophore transport"/>
    <property type="evidence" value="ECO:0007669"/>
    <property type="project" value="InterPro"/>
</dbReference>
<dbReference type="Proteomes" id="UP000027987">
    <property type="component" value="Chromosome"/>
</dbReference>
<keyword evidence="9 10" id="KW-0472">Membrane</keyword>
<dbReference type="Gene3D" id="3.30.1150.10">
    <property type="match status" value="1"/>
</dbReference>
<comment type="function">
    <text evidence="10">Interacts with outer membrane receptor proteins that carry out high-affinity binding and energy dependent uptake into the periplasmic space of specific substrates. It could act to transduce energy from the cytoplasmic membrane to specific energy-requiring processes in the outer membrane, resulting in the release into the periplasm of ligands bound by these outer membrane proteins.</text>
</comment>
<keyword evidence="14" id="KW-1185">Reference proteome</keyword>
<dbReference type="PATRIC" id="fig|1217721.7.peg.741"/>
<comment type="similarity">
    <text evidence="2 10">Belongs to the TonB family.</text>
</comment>
<dbReference type="STRING" id="1217721.HY57_03535"/>
<keyword evidence="5 10" id="KW-0997">Cell inner membrane</keyword>